<dbReference type="OrthoDB" id="8019720at2"/>
<feature type="coiled-coil region" evidence="1">
    <location>
        <begin position="578"/>
        <end position="614"/>
    </location>
</feature>
<feature type="domain" description="Tape measure protein N-terminal" evidence="2">
    <location>
        <begin position="82"/>
        <end position="270"/>
    </location>
</feature>
<dbReference type="PATRIC" id="fig|399804.5.peg.3823"/>
<proteinExistence type="predicted"/>
<accession>E6XHN8</accession>
<evidence type="ECO:0000313" key="4">
    <source>
        <dbReference type="EMBL" id="ADV56313.1"/>
    </source>
</evidence>
<evidence type="ECO:0000313" key="3">
    <source>
        <dbReference type="EMBL" id="ADV56073.1"/>
    </source>
</evidence>
<dbReference type="Proteomes" id="UP000008209">
    <property type="component" value="Chromosome"/>
</dbReference>
<dbReference type="KEGG" id="shp:Sput200_3954"/>
<evidence type="ECO:0000256" key="1">
    <source>
        <dbReference type="SAM" id="Coils"/>
    </source>
</evidence>
<organism evidence="4 5">
    <name type="scientific">Shewanella putrefaciens (strain 200)</name>
    <dbReference type="NCBI Taxonomy" id="399804"/>
    <lineage>
        <taxon>Bacteria</taxon>
        <taxon>Pseudomonadati</taxon>
        <taxon>Pseudomonadota</taxon>
        <taxon>Gammaproteobacteria</taxon>
        <taxon>Alteromonadales</taxon>
        <taxon>Shewanellaceae</taxon>
        <taxon>Shewanella</taxon>
    </lineage>
</organism>
<dbReference type="KEGG" id="shp:Sput200_3694"/>
<name>E6XHN8_SHEP2</name>
<gene>
    <name evidence="3" type="ordered locus">Sput200_3694</name>
    <name evidence="4" type="ordered locus">Sput200_3954</name>
</gene>
<evidence type="ECO:0000313" key="5">
    <source>
        <dbReference type="Proteomes" id="UP000008209"/>
    </source>
</evidence>
<evidence type="ECO:0000259" key="2">
    <source>
        <dbReference type="Pfam" id="PF20155"/>
    </source>
</evidence>
<dbReference type="EMBL" id="CP002457">
    <property type="protein sequence ID" value="ADV56313.1"/>
    <property type="molecule type" value="Genomic_DNA"/>
</dbReference>
<sequence>MNDLKLALTLTADGRQLVTVVGGAKKELIGLTGELQATGTAGKTAAVGLDKTATSADDARQSFGGLYQSAIALAGGLTAMALIDHADEWGQMASRMKMATTSAAEYEYAQSRMVASANQTYRSLTETRENFTRMSPILRDLGYNLNQSIDIVDSYSALLVTNAASADKAQQAQDALSKSIQQGKVEADAWQSIFGVMPSILNNLTAATGKTGAEIRLLGTSGKLSITDLTNALLQSHQQNLKAVEDMPTAVKDALTALNNVYSDWIGKSNETYGVTATLASGIVSLSENFGTLLDVVGYAAVAALGRGTAALGIHTYNLIKNEVESAKTRATTLAAAKAEEARALALRASSISAGQAVVAEARLTAARQAVKVATDNATLAARTYNATMALAGGPAGVVVMAAFALGYWAMTADSAKSSTQGLNTDIANLADNYQKLSVAAAKAKLINLDDEFASASHEADVLSAKLEYLKAQQRFSSGRDARGKEIVILEAELEAAVKRVNDLLVIRQKLNDHIAAGGKKESNLNSPIVDPNLTKTAAEMLINLQKQLTLYGKTSEAAKLRYELETGALKGLDPLMAEKLKKVAADLDAAKAAEEQTKKNKEAEKQRQSQLQTLLGTIDPVTQAAKEYAKHEALLKTYFESTNAPIAERTRLLAQLKNQYEASTPYSQLRNQLDPKHAEQQTHTNNLDVLNKELNNTPESEVAKRAQINALIEAEQRRHAEAMTGINKSVSFDWNEMWQNSVERMTQGIGSATADALFEAKDFGQATQQVLKGVGKAAVQMLVEWMAQKALAAAFDNSLMVKNAAVATTTAASTGASVTASMAPAAATTSIATMGSGAMIGMAAMVAAMAMLPSIIGKFHGGGTIPREGTYLLDGGETIYTRKQQQTLMNAMQASANGGGGGRSVVVQQYNTIVVENESQARTLEDVLPQLVKMTKDAVVDDMNNRGEIYRSNR</sequence>
<dbReference type="Pfam" id="PF20155">
    <property type="entry name" value="TMP_3"/>
    <property type="match status" value="1"/>
</dbReference>
<dbReference type="AlphaFoldDB" id="E6XHN8"/>
<dbReference type="HOGENOM" id="CLU_299135_0_0_6"/>
<dbReference type="EMBL" id="CP002457">
    <property type="protein sequence ID" value="ADV56073.1"/>
    <property type="molecule type" value="Genomic_DNA"/>
</dbReference>
<protein>
    <submittedName>
        <fullName evidence="4">Phage tape measure protein</fullName>
    </submittedName>
</protein>
<keyword evidence="1" id="KW-0175">Coiled coil</keyword>
<dbReference type="NCBIfam" id="TIGR02675">
    <property type="entry name" value="tape_meas_nterm"/>
    <property type="match status" value="1"/>
</dbReference>
<dbReference type="InterPro" id="IPR013491">
    <property type="entry name" value="Tape_meas_N"/>
</dbReference>
<reference evidence="4 5" key="1">
    <citation type="submission" date="2011-01" db="EMBL/GenBank/DDBJ databases">
        <title>Complete sequence of Shewanella putrefaciens 200.</title>
        <authorList>
            <consortium name="US DOE Joint Genome Institute"/>
            <person name="Lucas S."/>
            <person name="Copeland A."/>
            <person name="Lapidus A."/>
            <person name="Cheng J.-F."/>
            <person name="Bruce D."/>
            <person name="Goodwin L."/>
            <person name="Pitluck S."/>
            <person name="Munk A.C."/>
            <person name="Detter J.C."/>
            <person name="Han C."/>
            <person name="Tapia R."/>
            <person name="Land M."/>
            <person name="Hauser L."/>
            <person name="Chang Y.-J."/>
            <person name="Jeffries C."/>
            <person name="Kyrpides N."/>
            <person name="Ivanova N."/>
            <person name="Mikhailova N."/>
            <person name="Kolker E."/>
            <person name="Lawrence C."/>
            <person name="McCue L.A."/>
            <person name="DiChristina T."/>
            <person name="Nealson K."/>
            <person name="Fredrickson J.K."/>
            <person name="Woyke T."/>
        </authorList>
    </citation>
    <scope>NUCLEOTIDE SEQUENCE [LARGE SCALE GENOMIC DNA]</scope>
    <source>
        <strain evidence="4 5">200</strain>
    </source>
</reference>